<name>A0A328KF09_9LACT</name>
<organism evidence="2 3">
    <name type="scientific">Dolosigranulum pigrum</name>
    <dbReference type="NCBI Taxonomy" id="29394"/>
    <lineage>
        <taxon>Bacteria</taxon>
        <taxon>Bacillati</taxon>
        <taxon>Bacillota</taxon>
        <taxon>Bacilli</taxon>
        <taxon>Lactobacillales</taxon>
        <taxon>Carnobacteriaceae</taxon>
        <taxon>Dolosigranulum</taxon>
    </lineage>
</organism>
<dbReference type="AlphaFoldDB" id="A0A328KF09"/>
<dbReference type="GO" id="GO:0003677">
    <property type="term" value="F:DNA binding"/>
    <property type="evidence" value="ECO:0007669"/>
    <property type="project" value="InterPro"/>
</dbReference>
<dbReference type="InterPro" id="IPR001668">
    <property type="entry name" value="Mob_Pre"/>
</dbReference>
<reference evidence="2 3" key="1">
    <citation type="submission" date="2017-03" db="EMBL/GenBank/DDBJ databases">
        <title>wgs assembly of Dolosigranulum pigrum KPL CDC strains.</title>
        <authorList>
            <person name="Brugger S.D."/>
            <person name="Pettigrew M."/>
            <person name="Kong Y."/>
            <person name="Lemon K.P."/>
        </authorList>
    </citation>
    <scope>NUCLEOTIDE SEQUENCE [LARGE SCALE GENOMIC DNA]</scope>
    <source>
        <strain evidence="2 3">KPL1931_CDC4294-98</strain>
    </source>
</reference>
<evidence type="ECO:0000313" key="2">
    <source>
        <dbReference type="EMBL" id="RAN65362.1"/>
    </source>
</evidence>
<protein>
    <submittedName>
        <fullName evidence="2">Uncharacterized protein</fullName>
    </submittedName>
</protein>
<comment type="caution">
    <text evidence="2">The sequence shown here is derived from an EMBL/GenBank/DDBJ whole genome shotgun (WGS) entry which is preliminary data.</text>
</comment>
<gene>
    <name evidence="2" type="ORF">B8A44_00340</name>
</gene>
<dbReference type="Pfam" id="PF01076">
    <property type="entry name" value="Mob_Pre"/>
    <property type="match status" value="1"/>
</dbReference>
<dbReference type="EMBL" id="NAQV01000001">
    <property type="protein sequence ID" value="RAN65362.1"/>
    <property type="molecule type" value="Genomic_DNA"/>
</dbReference>
<comment type="similarity">
    <text evidence="1">Belongs to the plasmid mobilization pre family.</text>
</comment>
<evidence type="ECO:0000313" key="3">
    <source>
        <dbReference type="Proteomes" id="UP000249099"/>
    </source>
</evidence>
<evidence type="ECO:0000256" key="1">
    <source>
        <dbReference type="ARBA" id="ARBA00010657"/>
    </source>
</evidence>
<sequence length="100" mass="11906">MSAKEVLGNKKQLTQLQDEFNEHVNQKGHELERGQAAKETGRVQKTTNELKQEINQLKKEKRDVEYDHKKQKSLQKNIIKKVRDEEEKLQRVRKSPKTRK</sequence>
<proteinExistence type="inferred from homology"/>
<dbReference type="GO" id="GO:0006310">
    <property type="term" value="P:DNA recombination"/>
    <property type="evidence" value="ECO:0007669"/>
    <property type="project" value="InterPro"/>
</dbReference>
<dbReference type="Proteomes" id="UP000249099">
    <property type="component" value="Unassembled WGS sequence"/>
</dbReference>
<accession>A0A328KF09</accession>
<dbReference type="Gene3D" id="3.30.930.30">
    <property type="match status" value="1"/>
</dbReference>